<dbReference type="InterPro" id="IPR001555">
    <property type="entry name" value="GART_AS"/>
</dbReference>
<gene>
    <name evidence="6" type="primary">purN</name>
    <name evidence="8" type="ordered locus">VV2516</name>
</gene>
<dbReference type="FunFam" id="3.40.50.170:FF:000005">
    <property type="entry name" value="Phosphoribosylglycinamide formyltransferase"/>
    <property type="match status" value="1"/>
</dbReference>
<dbReference type="KEGG" id="vvy:VV2516"/>
<feature type="binding site" evidence="6">
    <location>
        <begin position="24"/>
        <end position="26"/>
    </location>
    <ligand>
        <name>N(1)-(5-phospho-beta-D-ribosyl)glycinamide</name>
        <dbReference type="ChEBI" id="CHEBI:143788"/>
    </ligand>
</feature>
<dbReference type="Proteomes" id="UP000002675">
    <property type="component" value="Chromosome I"/>
</dbReference>
<dbReference type="HOGENOM" id="CLU_038395_1_1_6"/>
<feature type="site" description="Raises pKa of active site His" evidence="6">
    <location>
        <position position="157"/>
    </location>
</feature>
<evidence type="ECO:0000256" key="4">
    <source>
        <dbReference type="ARBA" id="ARBA00038440"/>
    </source>
</evidence>
<organism evidence="8 9">
    <name type="scientific">Vibrio vulnificus (strain YJ016)</name>
    <dbReference type="NCBI Taxonomy" id="196600"/>
    <lineage>
        <taxon>Bacteria</taxon>
        <taxon>Pseudomonadati</taxon>
        <taxon>Pseudomonadota</taxon>
        <taxon>Gammaproteobacteria</taxon>
        <taxon>Vibrionales</taxon>
        <taxon>Vibrionaceae</taxon>
        <taxon>Vibrio</taxon>
    </lineage>
</organism>
<comment type="function">
    <text evidence="6">Catalyzes the transfer of a formyl group from 10-formyltetrahydrofolate to 5-phospho-ribosyl-glycinamide (GAR), producing 5-phospho-ribosyl-N-formylglycinamide (FGAR) and tetrahydrofolate.</text>
</comment>
<dbReference type="InterPro" id="IPR036477">
    <property type="entry name" value="Formyl_transf_N_sf"/>
</dbReference>
<dbReference type="SUPFAM" id="SSF53328">
    <property type="entry name" value="Formyltransferase"/>
    <property type="match status" value="1"/>
</dbReference>
<keyword evidence="2 6" id="KW-0808">Transferase</keyword>
<keyword evidence="3 6" id="KW-0658">Purine biosynthesis</keyword>
<dbReference type="Pfam" id="PF00551">
    <property type="entry name" value="Formyl_trans_N"/>
    <property type="match status" value="1"/>
</dbReference>
<dbReference type="InterPro" id="IPR004607">
    <property type="entry name" value="GART"/>
</dbReference>
<dbReference type="UniPathway" id="UPA00074">
    <property type="reaction ID" value="UER00126"/>
</dbReference>
<evidence type="ECO:0000256" key="5">
    <source>
        <dbReference type="ARBA" id="ARBA00047664"/>
    </source>
</evidence>
<evidence type="ECO:0000256" key="1">
    <source>
        <dbReference type="ARBA" id="ARBA00005054"/>
    </source>
</evidence>
<dbReference type="EC" id="2.1.2.2" evidence="6"/>
<dbReference type="InterPro" id="IPR002376">
    <property type="entry name" value="Formyl_transf_N"/>
</dbReference>
<evidence type="ECO:0000256" key="6">
    <source>
        <dbReference type="HAMAP-Rule" id="MF_01930"/>
    </source>
</evidence>
<evidence type="ECO:0000256" key="3">
    <source>
        <dbReference type="ARBA" id="ARBA00022755"/>
    </source>
</evidence>
<proteinExistence type="inferred from homology"/>
<evidence type="ECO:0000259" key="7">
    <source>
        <dbReference type="Pfam" id="PF00551"/>
    </source>
</evidence>
<dbReference type="CDD" id="cd08645">
    <property type="entry name" value="FMT_core_GART"/>
    <property type="match status" value="1"/>
</dbReference>
<dbReference type="GO" id="GO:0006189">
    <property type="term" value="P:'de novo' IMP biosynthetic process"/>
    <property type="evidence" value="ECO:0007669"/>
    <property type="project" value="UniProtKB-UniRule"/>
</dbReference>
<dbReference type="GO" id="GO:0005829">
    <property type="term" value="C:cytosol"/>
    <property type="evidence" value="ECO:0007669"/>
    <property type="project" value="TreeGrafter"/>
</dbReference>
<accession>Q7MIK0</accession>
<feature type="binding site" evidence="6">
    <location>
        <begin position="102"/>
        <end position="105"/>
    </location>
    <ligand>
        <name>(6R)-10-formyltetrahydrofolate</name>
        <dbReference type="ChEBI" id="CHEBI:195366"/>
    </ligand>
</feature>
<dbReference type="EMBL" id="BA000037">
    <property type="protein sequence ID" value="BAC95280.1"/>
    <property type="molecule type" value="Genomic_DNA"/>
</dbReference>
<dbReference type="STRING" id="672.VV93_v1c22410"/>
<dbReference type="PANTHER" id="PTHR43369:SF2">
    <property type="entry name" value="PHOSPHORIBOSYLGLYCINAMIDE FORMYLTRANSFERASE"/>
    <property type="match status" value="1"/>
</dbReference>
<feature type="active site" description="Proton donor" evidence="6">
    <location>
        <position position="121"/>
    </location>
</feature>
<evidence type="ECO:0000313" key="8">
    <source>
        <dbReference type="EMBL" id="BAC95280.1"/>
    </source>
</evidence>
<feature type="binding site" evidence="6">
    <location>
        <position position="119"/>
    </location>
    <ligand>
        <name>(6R)-10-formyltetrahydrofolate</name>
        <dbReference type="ChEBI" id="CHEBI:195366"/>
    </ligand>
</feature>
<evidence type="ECO:0000256" key="2">
    <source>
        <dbReference type="ARBA" id="ARBA00022679"/>
    </source>
</evidence>
<dbReference type="HAMAP" id="MF_01930">
    <property type="entry name" value="PurN"/>
    <property type="match status" value="1"/>
</dbReference>
<dbReference type="GO" id="GO:0004644">
    <property type="term" value="F:phosphoribosylglycinamide formyltransferase activity"/>
    <property type="evidence" value="ECO:0007669"/>
    <property type="project" value="UniProtKB-UniRule"/>
</dbReference>
<feature type="domain" description="Formyl transferase N-terminal" evidence="7">
    <location>
        <begin position="14"/>
        <end position="194"/>
    </location>
</feature>
<comment type="catalytic activity">
    <reaction evidence="5 6">
        <text>N(1)-(5-phospho-beta-D-ribosyl)glycinamide + (6R)-10-formyltetrahydrofolate = N(2)-formyl-N(1)-(5-phospho-beta-D-ribosyl)glycinamide + (6S)-5,6,7,8-tetrahydrofolate + H(+)</text>
        <dbReference type="Rhea" id="RHEA:15053"/>
        <dbReference type="ChEBI" id="CHEBI:15378"/>
        <dbReference type="ChEBI" id="CHEBI:57453"/>
        <dbReference type="ChEBI" id="CHEBI:143788"/>
        <dbReference type="ChEBI" id="CHEBI:147286"/>
        <dbReference type="ChEBI" id="CHEBI:195366"/>
        <dbReference type="EC" id="2.1.2.2"/>
    </reaction>
</comment>
<dbReference type="eggNOG" id="COG0299">
    <property type="taxonomic scope" value="Bacteria"/>
</dbReference>
<sequence length="224" mass="24813">MILRTSSKWTVVMKKIVVLISGSGSNLQAILEACECDTSRAKVCAVFSNKADAYGLERAKQFSVPAHYIDPKAFTDRESFDRELMKAMDEYQPDIVVLAGYMRILSGEFVRHYLGKMVNIHPSLLPKYPGLHTHQRAIDAGDSEHGTSVHFVTEELDGGPVILQAKVPVFAEDDAQSLAERVLTQEHSIYPLVVKWMAEERLVMQQGVAYLDGQPLGSAGYAAE</sequence>
<dbReference type="PROSITE" id="PS00373">
    <property type="entry name" value="GART"/>
    <property type="match status" value="1"/>
</dbReference>
<feature type="binding site" evidence="6">
    <location>
        <position position="77"/>
    </location>
    <ligand>
        <name>(6R)-10-formyltetrahydrofolate</name>
        <dbReference type="ChEBI" id="CHEBI:195366"/>
    </ligand>
</feature>
<dbReference type="NCBIfam" id="TIGR00639">
    <property type="entry name" value="PurN"/>
    <property type="match status" value="1"/>
</dbReference>
<dbReference type="PANTHER" id="PTHR43369">
    <property type="entry name" value="PHOSPHORIBOSYLGLYCINAMIDE FORMYLTRANSFERASE"/>
    <property type="match status" value="1"/>
</dbReference>
<protein>
    <recommendedName>
        <fullName evidence="6">Phosphoribosylglycinamide formyltransferase</fullName>
        <ecNumber evidence="6">2.1.2.2</ecNumber>
    </recommendedName>
    <alternativeName>
        <fullName evidence="6">5'-phosphoribosylglycinamide transformylase</fullName>
    </alternativeName>
    <alternativeName>
        <fullName evidence="6">GAR transformylase</fullName>
        <shortName evidence="6">GART</shortName>
    </alternativeName>
</protein>
<comment type="pathway">
    <text evidence="1 6">Purine metabolism; IMP biosynthesis via de novo pathway; N(2)-formyl-N(1)-(5-phospho-D-ribosyl)glycinamide from N(1)-(5-phospho-D-ribosyl)glycinamide (10-formyl THF route): step 1/1.</text>
</comment>
<evidence type="ECO:0000313" key="9">
    <source>
        <dbReference type="Proteomes" id="UP000002675"/>
    </source>
</evidence>
<reference evidence="8 9" key="1">
    <citation type="journal article" date="2003" name="Genome Res.">
        <title>Comparative genome analysis of Vibrio vulnificus, a marine pathogen.</title>
        <authorList>
            <person name="Chen C.Y."/>
            <person name="Wu K.M."/>
            <person name="Chang Y.C."/>
            <person name="Chang C.H."/>
            <person name="Tsai H.C."/>
            <person name="Liao T.L."/>
            <person name="Liu Y.M."/>
            <person name="Chen H.J."/>
            <person name="Shen A.B."/>
            <person name="Li J.C."/>
            <person name="Su T.L."/>
            <person name="Shao C.P."/>
            <person name="Lee C.T."/>
            <person name="Hor L.I."/>
            <person name="Tsai S.F."/>
        </authorList>
    </citation>
    <scope>NUCLEOTIDE SEQUENCE [LARGE SCALE GENOMIC DNA]</scope>
    <source>
        <strain evidence="8 9">YJ016</strain>
    </source>
</reference>
<dbReference type="Gene3D" id="3.40.50.170">
    <property type="entry name" value="Formyl transferase, N-terminal domain"/>
    <property type="match status" value="1"/>
</dbReference>
<dbReference type="AlphaFoldDB" id="Q7MIK0"/>
<comment type="similarity">
    <text evidence="4 6">Belongs to the GART family.</text>
</comment>
<name>Q7MIK0_VIBVY</name>